<dbReference type="Proteomes" id="UP001187192">
    <property type="component" value="Unassembled WGS sequence"/>
</dbReference>
<evidence type="ECO:0000259" key="4">
    <source>
        <dbReference type="PROSITE" id="PS50158"/>
    </source>
</evidence>
<feature type="non-terminal residue" evidence="5">
    <location>
        <position position="1"/>
    </location>
</feature>
<feature type="chain" id="PRO_5041663585" description="CCHC-type domain-containing protein" evidence="3">
    <location>
        <begin position="17"/>
        <end position="637"/>
    </location>
</feature>
<name>A0AA87YS39_FICCA</name>
<dbReference type="InterPro" id="IPR001878">
    <property type="entry name" value="Znf_CCHC"/>
</dbReference>
<reference evidence="5" key="1">
    <citation type="submission" date="2023-07" db="EMBL/GenBank/DDBJ databases">
        <title>draft genome sequence of fig (Ficus carica).</title>
        <authorList>
            <person name="Takahashi T."/>
            <person name="Nishimura K."/>
        </authorList>
    </citation>
    <scope>NUCLEOTIDE SEQUENCE</scope>
</reference>
<dbReference type="SUPFAM" id="SSF57756">
    <property type="entry name" value="Retrovirus zinc finger-like domains"/>
    <property type="match status" value="1"/>
</dbReference>
<dbReference type="PROSITE" id="PS50158">
    <property type="entry name" value="ZF_CCHC"/>
    <property type="match status" value="1"/>
</dbReference>
<keyword evidence="6" id="KW-1185">Reference proteome</keyword>
<feature type="signal peptide" evidence="3">
    <location>
        <begin position="1"/>
        <end position="16"/>
    </location>
</feature>
<comment type="caution">
    <text evidence="5">The sequence shown here is derived from an EMBL/GenBank/DDBJ whole genome shotgun (WGS) entry which is preliminary data.</text>
</comment>
<dbReference type="Pfam" id="PF03732">
    <property type="entry name" value="Retrotrans_gag"/>
    <property type="match status" value="1"/>
</dbReference>
<proteinExistence type="predicted"/>
<keyword evidence="1" id="KW-0862">Zinc</keyword>
<dbReference type="PANTHER" id="PTHR34482">
    <property type="entry name" value="DNA DAMAGE-INDUCIBLE PROTEIN 1-LIKE"/>
    <property type="match status" value="1"/>
</dbReference>
<dbReference type="SMART" id="SM00343">
    <property type="entry name" value="ZnF_C2HC"/>
    <property type="match status" value="1"/>
</dbReference>
<accession>A0AA87YS39</accession>
<evidence type="ECO:0000313" key="5">
    <source>
        <dbReference type="EMBL" id="GMN21412.1"/>
    </source>
</evidence>
<dbReference type="AlphaFoldDB" id="A0AA87YS39"/>
<feature type="compositionally biased region" description="Polar residues" evidence="2">
    <location>
        <begin position="552"/>
        <end position="562"/>
    </location>
</feature>
<protein>
    <recommendedName>
        <fullName evidence="4">CCHC-type domain-containing protein</fullName>
    </recommendedName>
</protein>
<dbReference type="InterPro" id="IPR036875">
    <property type="entry name" value="Znf_CCHC_sf"/>
</dbReference>
<dbReference type="EMBL" id="BTGU01007826">
    <property type="protein sequence ID" value="GMN21412.1"/>
    <property type="molecule type" value="Genomic_DNA"/>
</dbReference>
<evidence type="ECO:0000313" key="6">
    <source>
        <dbReference type="Proteomes" id="UP001187192"/>
    </source>
</evidence>
<dbReference type="GO" id="GO:0008270">
    <property type="term" value="F:zinc ion binding"/>
    <property type="evidence" value="ECO:0007669"/>
    <property type="project" value="UniProtKB-KW"/>
</dbReference>
<organism evidence="5 6">
    <name type="scientific">Ficus carica</name>
    <name type="common">Common fig</name>
    <dbReference type="NCBI Taxonomy" id="3494"/>
    <lineage>
        <taxon>Eukaryota</taxon>
        <taxon>Viridiplantae</taxon>
        <taxon>Streptophyta</taxon>
        <taxon>Embryophyta</taxon>
        <taxon>Tracheophyta</taxon>
        <taxon>Spermatophyta</taxon>
        <taxon>Magnoliopsida</taxon>
        <taxon>eudicotyledons</taxon>
        <taxon>Gunneridae</taxon>
        <taxon>Pentapetalae</taxon>
        <taxon>rosids</taxon>
        <taxon>fabids</taxon>
        <taxon>Rosales</taxon>
        <taxon>Moraceae</taxon>
        <taxon>Ficeae</taxon>
        <taxon>Ficus</taxon>
    </lineage>
</organism>
<dbReference type="InterPro" id="IPR005162">
    <property type="entry name" value="Retrotrans_gag_dom"/>
</dbReference>
<dbReference type="Pfam" id="PF00098">
    <property type="entry name" value="zf-CCHC"/>
    <property type="match status" value="1"/>
</dbReference>
<keyword evidence="1" id="KW-0479">Metal-binding</keyword>
<dbReference type="PANTHER" id="PTHR34482:SF47">
    <property type="entry name" value="CCHC-TYPE DOMAIN-CONTAINING PROTEIN"/>
    <property type="match status" value="1"/>
</dbReference>
<dbReference type="Gene3D" id="4.10.60.10">
    <property type="entry name" value="Zinc finger, CCHC-type"/>
    <property type="match status" value="1"/>
</dbReference>
<sequence>MLACATVIPHLQVALASRCLAVDARLWWRTQGENEVQGGLWEDFRNAIIARFGPIREEDAGMHYRDPDIYRDMNTARYLNYVFDWHAYPGESMGHYCRRFQEAMLPHIPDRGNPEMRALQLLREGFPPKIREHVQPPALEMTLDHMINDILDAELVAHVIQADAMINDQVQEPVDNAGIEEPHFQWGPELQEDPIPAVPLQEIPPQEEGIDAEAMDLEEFPENLELQEDPPEIVMDEEEEEQVNVEDDPEEIMFDEEDWEQQETNQLREQVAQLNQIPQANEIPPQNNPVPPVVPQVPEIHQEIPLEPAGLQRNPPLIREDLLYERFRRMKAPEFEGTTDPIVADNWLIDIQVILDFMGLTEHEKVLCASFALKKDARHWWSTVQMRRNVTNMDWQDFVAEFSTMYYNGEILAVQQDEFTSFKQGSMSVVEAVNKFEQLGRLCPELVPNEKEKVRRMMKMFRTDISKQVSAGSSPPTLVVDCISRAMRAEYWINQDKEARVQIFKAKKEEKAMEKQLQPRQNQETNLKGQTSNSNQYSKQFGRNKRKGNAMGQGQQRNYPQKKNNRGNEGNNNNYPVCAQYGRKHLGVCRMGTNACYLCGKEGHYARNCTSNSQNQSPQYQNRIQTDSYMRCKPRLK</sequence>
<evidence type="ECO:0000256" key="3">
    <source>
        <dbReference type="SAM" id="SignalP"/>
    </source>
</evidence>
<keyword evidence="3" id="KW-0732">Signal</keyword>
<evidence type="ECO:0000256" key="2">
    <source>
        <dbReference type="SAM" id="MobiDB-lite"/>
    </source>
</evidence>
<feature type="region of interest" description="Disordered" evidence="2">
    <location>
        <begin position="512"/>
        <end position="573"/>
    </location>
</feature>
<feature type="compositionally biased region" description="Polar residues" evidence="2">
    <location>
        <begin position="518"/>
        <end position="541"/>
    </location>
</feature>
<dbReference type="GO" id="GO:0003676">
    <property type="term" value="F:nucleic acid binding"/>
    <property type="evidence" value="ECO:0007669"/>
    <property type="project" value="InterPro"/>
</dbReference>
<evidence type="ECO:0000256" key="1">
    <source>
        <dbReference type="PROSITE-ProRule" id="PRU00047"/>
    </source>
</evidence>
<gene>
    <name evidence="5" type="ORF">TIFTF001_050133</name>
</gene>
<keyword evidence="1" id="KW-0863">Zinc-finger</keyword>
<feature type="domain" description="CCHC-type" evidence="4">
    <location>
        <begin position="596"/>
        <end position="611"/>
    </location>
</feature>